<keyword evidence="3" id="KW-1185">Reference proteome</keyword>
<protein>
    <submittedName>
        <fullName evidence="2">Uncharacterized protein</fullName>
    </submittedName>
</protein>
<accession>A0AAV8YBP1</accession>
<dbReference type="AlphaFoldDB" id="A0AAV8YBP1"/>
<comment type="caution">
    <text evidence="2">The sequence shown here is derived from an EMBL/GenBank/DDBJ whole genome shotgun (WGS) entry which is preliminary data.</text>
</comment>
<dbReference type="EMBL" id="JAPWTK010000126">
    <property type="protein sequence ID" value="KAJ8948959.1"/>
    <property type="molecule type" value="Genomic_DNA"/>
</dbReference>
<sequence length="95" mass="11371">MQNLNEDTEWNDILREKGIIPQKEKEITEDQIVSMLEETIEKKTTTTPKLKPNAVPSRFSWSHESEERKELKENVQRELFNVNRNVKLQHFVQIH</sequence>
<evidence type="ECO:0000313" key="2">
    <source>
        <dbReference type="EMBL" id="KAJ8948959.1"/>
    </source>
</evidence>
<proteinExistence type="predicted"/>
<evidence type="ECO:0000313" key="3">
    <source>
        <dbReference type="Proteomes" id="UP001162162"/>
    </source>
</evidence>
<evidence type="ECO:0000256" key="1">
    <source>
        <dbReference type="SAM" id="MobiDB-lite"/>
    </source>
</evidence>
<gene>
    <name evidence="2" type="ORF">NQ318_022981</name>
</gene>
<feature type="region of interest" description="Disordered" evidence="1">
    <location>
        <begin position="47"/>
        <end position="67"/>
    </location>
</feature>
<dbReference type="Proteomes" id="UP001162162">
    <property type="component" value="Unassembled WGS sequence"/>
</dbReference>
<reference evidence="2" key="1">
    <citation type="journal article" date="2023" name="Insect Mol. Biol.">
        <title>Genome sequencing provides insights into the evolution of gene families encoding plant cell wall-degrading enzymes in longhorned beetles.</title>
        <authorList>
            <person name="Shin N.R."/>
            <person name="Okamura Y."/>
            <person name="Kirsch R."/>
            <person name="Pauchet Y."/>
        </authorList>
    </citation>
    <scope>NUCLEOTIDE SEQUENCE</scope>
    <source>
        <strain evidence="2">AMC_N1</strain>
    </source>
</reference>
<name>A0AAV8YBP1_9CUCU</name>
<organism evidence="2 3">
    <name type="scientific">Aromia moschata</name>
    <dbReference type="NCBI Taxonomy" id="1265417"/>
    <lineage>
        <taxon>Eukaryota</taxon>
        <taxon>Metazoa</taxon>
        <taxon>Ecdysozoa</taxon>
        <taxon>Arthropoda</taxon>
        <taxon>Hexapoda</taxon>
        <taxon>Insecta</taxon>
        <taxon>Pterygota</taxon>
        <taxon>Neoptera</taxon>
        <taxon>Endopterygota</taxon>
        <taxon>Coleoptera</taxon>
        <taxon>Polyphaga</taxon>
        <taxon>Cucujiformia</taxon>
        <taxon>Chrysomeloidea</taxon>
        <taxon>Cerambycidae</taxon>
        <taxon>Cerambycinae</taxon>
        <taxon>Callichromatini</taxon>
        <taxon>Aromia</taxon>
    </lineage>
</organism>